<proteinExistence type="predicted"/>
<name>A0ACD4ZV77_9ACTN</name>
<evidence type="ECO:0000313" key="1">
    <source>
        <dbReference type="EMBL" id="WSC02423.1"/>
    </source>
</evidence>
<dbReference type="Proteomes" id="UP001348369">
    <property type="component" value="Chromosome"/>
</dbReference>
<organism evidence="1 2">
    <name type="scientific">Streptomyces scopuliridis</name>
    <dbReference type="NCBI Taxonomy" id="452529"/>
    <lineage>
        <taxon>Bacteria</taxon>
        <taxon>Bacillati</taxon>
        <taxon>Actinomycetota</taxon>
        <taxon>Actinomycetes</taxon>
        <taxon>Kitasatosporales</taxon>
        <taxon>Streptomycetaceae</taxon>
        <taxon>Streptomyces</taxon>
    </lineage>
</organism>
<protein>
    <submittedName>
        <fullName evidence="1">Universal stress protein</fullName>
    </submittedName>
</protein>
<keyword evidence="2" id="KW-1185">Reference proteome</keyword>
<dbReference type="EMBL" id="CP109109">
    <property type="protein sequence ID" value="WSC02423.1"/>
    <property type="molecule type" value="Genomic_DNA"/>
</dbReference>
<sequence>MELPVVVGVDGSEGSLQAVDWAAAEAERTGQTLKILYASLWEHYEGTVPRFAKGRPSEQVFAENLVATTEERVRRVAPDVKVSGEVEPEAPVDALLREGNHSALLVLGPRGHGPIAEMLLGSVSLAVAGRARCPVVVARGGEPNRRAMYGRVVLGVGDTTGSTIAARFAFREASSRGCELVAIRAWRCPPYENMPYPLIGGEQARAYRQEADECVDRVLGVVDDDYPDVAVQRRLVQGTAHQALLEETSGADLLVVGAQRRKAAFGLQLGRVSHAVLHHSGCPVAVVPEFA</sequence>
<gene>
    <name evidence="1" type="ORF">OG835_39145</name>
</gene>
<evidence type="ECO:0000313" key="2">
    <source>
        <dbReference type="Proteomes" id="UP001348369"/>
    </source>
</evidence>
<accession>A0ACD4ZV77</accession>
<reference evidence="1" key="1">
    <citation type="submission" date="2022-10" db="EMBL/GenBank/DDBJ databases">
        <title>The complete genomes of actinobacterial strains from the NBC collection.</title>
        <authorList>
            <person name="Joergensen T.S."/>
            <person name="Alvarez Arevalo M."/>
            <person name="Sterndorff E.B."/>
            <person name="Faurdal D."/>
            <person name="Vuksanovic O."/>
            <person name="Mourched A.-S."/>
            <person name="Charusanti P."/>
            <person name="Shaw S."/>
            <person name="Blin K."/>
            <person name="Weber T."/>
        </authorList>
    </citation>
    <scope>NUCLEOTIDE SEQUENCE</scope>
    <source>
        <strain evidence="1">NBC 01771</strain>
    </source>
</reference>